<dbReference type="EMBL" id="FLUQ01000003">
    <property type="protein sequence ID" value="SBW07187.1"/>
    <property type="molecule type" value="Genomic_DNA"/>
</dbReference>
<proteinExistence type="predicted"/>
<sequence>MSGMQAVNTKTERLLELLGHDEGPLGVHYTDEKPDGFGPKPGEIFTRERESAGKIDWSTAFNDFSCIIGNIWLARKKRKAAWLSLEESGCMGGGFYSGLCGPYLETNVHYVSTGIPGTVIEGEHYLPSVASMRSFMEDSTPPPATGKYCVIKPLEQFTDESLPLVVAFFARPEALAGLFSLACYAAASHEAVASPFGAGCTNIIAWPLIYQQRGLERAVIGGFDLSARKFMKTDELSFAMPLALYRKMLDAMEPSALTRHTWQGGRKKVLKSRRAWGEEAKE</sequence>
<accession>A0A212K6E2</accession>
<protein>
    <recommendedName>
        <fullName evidence="2">DUF169 domain-containing protein</fullName>
    </recommendedName>
</protein>
<gene>
    <name evidence="1" type="ORF">KL86DPRO_30013</name>
</gene>
<organism evidence="1">
    <name type="scientific">uncultured delta proteobacterium</name>
    <dbReference type="NCBI Taxonomy" id="34034"/>
    <lineage>
        <taxon>Bacteria</taxon>
        <taxon>Deltaproteobacteria</taxon>
        <taxon>environmental samples</taxon>
    </lineage>
</organism>
<dbReference type="InterPro" id="IPR003748">
    <property type="entry name" value="DUF169"/>
</dbReference>
<name>A0A212K6E2_9DELT</name>
<evidence type="ECO:0000313" key="1">
    <source>
        <dbReference type="EMBL" id="SBW07187.1"/>
    </source>
</evidence>
<evidence type="ECO:0008006" key="2">
    <source>
        <dbReference type="Google" id="ProtNLM"/>
    </source>
</evidence>
<dbReference type="AlphaFoldDB" id="A0A212K6E2"/>
<dbReference type="Pfam" id="PF02596">
    <property type="entry name" value="DUF169"/>
    <property type="match status" value="1"/>
</dbReference>
<reference evidence="1" key="1">
    <citation type="submission" date="2016-04" db="EMBL/GenBank/DDBJ databases">
        <authorList>
            <person name="Evans L.H."/>
            <person name="Alamgir A."/>
            <person name="Owens N."/>
            <person name="Weber N.D."/>
            <person name="Virtaneva K."/>
            <person name="Barbian K."/>
            <person name="Babar A."/>
            <person name="Rosenke K."/>
        </authorList>
    </citation>
    <scope>NUCLEOTIDE SEQUENCE</scope>
    <source>
        <strain evidence="1">86</strain>
    </source>
</reference>